<name>A0A0A8ZCW0_ARUDO</name>
<reference evidence="1" key="2">
    <citation type="journal article" date="2015" name="Data Brief">
        <title>Shoot transcriptome of the giant reed, Arundo donax.</title>
        <authorList>
            <person name="Barrero R.A."/>
            <person name="Guerrero F.D."/>
            <person name="Moolhuijzen P."/>
            <person name="Goolsby J.A."/>
            <person name="Tidwell J."/>
            <person name="Bellgard S.E."/>
            <person name="Bellgard M.I."/>
        </authorList>
    </citation>
    <scope>NUCLEOTIDE SEQUENCE</scope>
    <source>
        <tissue evidence="1">Shoot tissue taken approximately 20 cm above the soil surface</tissue>
    </source>
</reference>
<reference evidence="1" key="1">
    <citation type="submission" date="2014-09" db="EMBL/GenBank/DDBJ databases">
        <authorList>
            <person name="Magalhaes I.L.F."/>
            <person name="Oliveira U."/>
            <person name="Santos F.R."/>
            <person name="Vidigal T.H.D.A."/>
            <person name="Brescovit A.D."/>
            <person name="Santos A.J."/>
        </authorList>
    </citation>
    <scope>NUCLEOTIDE SEQUENCE</scope>
    <source>
        <tissue evidence="1">Shoot tissue taken approximately 20 cm above the soil surface</tissue>
    </source>
</reference>
<evidence type="ECO:0000313" key="1">
    <source>
        <dbReference type="EMBL" id="JAD37249.1"/>
    </source>
</evidence>
<proteinExistence type="predicted"/>
<dbReference type="AlphaFoldDB" id="A0A0A8ZCW0"/>
<protein>
    <submittedName>
        <fullName evidence="1">Uncharacterized protein</fullName>
    </submittedName>
</protein>
<dbReference type="EMBL" id="GBRH01260646">
    <property type="protein sequence ID" value="JAD37249.1"/>
    <property type="molecule type" value="Transcribed_RNA"/>
</dbReference>
<sequence length="48" mass="5769">MLHYTKHNSCIPWSLGLKWDGASVYETNEIRIQVKFCNEEKFRKILQL</sequence>
<organism evidence="1">
    <name type="scientific">Arundo donax</name>
    <name type="common">Giant reed</name>
    <name type="synonym">Donax arundinaceus</name>
    <dbReference type="NCBI Taxonomy" id="35708"/>
    <lineage>
        <taxon>Eukaryota</taxon>
        <taxon>Viridiplantae</taxon>
        <taxon>Streptophyta</taxon>
        <taxon>Embryophyta</taxon>
        <taxon>Tracheophyta</taxon>
        <taxon>Spermatophyta</taxon>
        <taxon>Magnoliopsida</taxon>
        <taxon>Liliopsida</taxon>
        <taxon>Poales</taxon>
        <taxon>Poaceae</taxon>
        <taxon>PACMAD clade</taxon>
        <taxon>Arundinoideae</taxon>
        <taxon>Arundineae</taxon>
        <taxon>Arundo</taxon>
    </lineage>
</organism>
<accession>A0A0A8ZCW0</accession>